<evidence type="ECO:0000313" key="6">
    <source>
        <dbReference type="Proteomes" id="UP000316217"/>
    </source>
</evidence>
<gene>
    <name evidence="3" type="ORF">D6D85_07025</name>
    <name evidence="4" type="ORF">EF810_06220</name>
</gene>
<dbReference type="EMBL" id="RXII01000094">
    <property type="protein sequence ID" value="RZN60120.1"/>
    <property type="molecule type" value="Genomic_DNA"/>
</dbReference>
<dbReference type="Proteomes" id="UP000277582">
    <property type="component" value="Unassembled WGS sequence"/>
</dbReference>
<dbReference type="InterPro" id="IPR036259">
    <property type="entry name" value="MFS_trans_sf"/>
</dbReference>
<feature type="transmembrane region" description="Helical" evidence="1">
    <location>
        <begin position="72"/>
        <end position="89"/>
    </location>
</feature>
<reference evidence="4 6" key="2">
    <citation type="journal article" date="2019" name="Nat. Microbiol.">
        <title>Wide diversity of methane and short-chain alkane metabolisms in uncultured archaea.</title>
        <authorList>
            <person name="Borrel G."/>
            <person name="Adam P.S."/>
            <person name="McKay L.J."/>
            <person name="Chen L.X."/>
            <person name="Sierra-Garcia I.N."/>
            <person name="Sieber C.M."/>
            <person name="Letourneur Q."/>
            <person name="Ghozlane A."/>
            <person name="Andersen G.L."/>
            <person name="Li W.J."/>
            <person name="Hallam S.J."/>
            <person name="Muyzer G."/>
            <person name="de Oliveira V.M."/>
            <person name="Inskeep W.P."/>
            <person name="Banfield J.F."/>
            <person name="Gribaldo S."/>
        </authorList>
    </citation>
    <scope>NUCLEOTIDE SEQUENCE [LARGE SCALE GENOMIC DNA]</scope>
    <source>
        <strain evidence="4">NM4</strain>
    </source>
</reference>
<keyword evidence="1" id="KW-0812">Transmembrane</keyword>
<dbReference type="Gene3D" id="1.20.1250.20">
    <property type="entry name" value="MFS general substrate transporter like domains"/>
    <property type="match status" value="2"/>
</dbReference>
<feature type="transmembrane region" description="Helical" evidence="1">
    <location>
        <begin position="274"/>
        <end position="294"/>
    </location>
</feature>
<feature type="domain" description="Major facilitator superfamily (MFS) profile" evidence="2">
    <location>
        <begin position="208"/>
        <end position="396"/>
    </location>
</feature>
<dbReference type="PANTHER" id="PTHR23530">
    <property type="entry name" value="TRANSPORT PROTEIN-RELATED"/>
    <property type="match status" value="1"/>
</dbReference>
<comment type="caution">
    <text evidence="3">The sequence shown here is derived from an EMBL/GenBank/DDBJ whole genome shotgun (WGS) entry which is preliminary data.</text>
</comment>
<evidence type="ECO:0000259" key="2">
    <source>
        <dbReference type="PROSITE" id="PS50850"/>
    </source>
</evidence>
<feature type="transmembrane region" description="Helical" evidence="1">
    <location>
        <begin position="248"/>
        <end position="267"/>
    </location>
</feature>
<sequence length="396" mass="43347">MKTYDLRPDIQYFIISFSTGLAEGVYGSYFVIYFLSIGLDLGTVGILQLIFFLSLAFLDFPTGGFADIKGRRLCLMLGFSGLSAGYLAFSTGIIHFLFMGSFLCAIGISMISGTLEAWLVDEIGDVQNENVKKEIRRILSTGNSLFTLGSLLSGPIGWMLAMKDMRLIFFFAAVLSAGQAVFSSLLNENYGNRKISYIGIMRDSLKFISSSAALKLYFIAYSISQIWFAHFILTWQPTLVEFGLKKEMLGLIYSILMALMGLSSYLAGRIMRKISPGFLAILMGLLASGSLTLVPLGRCILLSLLSFFLLEICIGIGSPAGAAWRNELIPQEMRASLISALSTVASVSAGIYYWIGGSLAEAIGIPTSFLIASFSTLLSSTVFAWAYIIQKRRELK</sequence>
<evidence type="ECO:0000313" key="5">
    <source>
        <dbReference type="Proteomes" id="UP000277582"/>
    </source>
</evidence>
<dbReference type="AlphaFoldDB" id="A0A3R9QFB0"/>
<protein>
    <submittedName>
        <fullName evidence="3">MFS transporter</fullName>
    </submittedName>
</protein>
<keyword evidence="1" id="KW-0472">Membrane</keyword>
<feature type="transmembrane region" description="Helical" evidence="1">
    <location>
        <begin position="141"/>
        <end position="161"/>
    </location>
</feature>
<feature type="transmembrane region" description="Helical" evidence="1">
    <location>
        <begin position="167"/>
        <end position="186"/>
    </location>
</feature>
<dbReference type="InterPro" id="IPR011701">
    <property type="entry name" value="MFS"/>
</dbReference>
<dbReference type="EMBL" id="RCOS01000080">
    <property type="protein sequence ID" value="RSN75098.1"/>
    <property type="molecule type" value="Genomic_DNA"/>
</dbReference>
<dbReference type="InterPro" id="IPR020846">
    <property type="entry name" value="MFS_dom"/>
</dbReference>
<evidence type="ECO:0000313" key="4">
    <source>
        <dbReference type="EMBL" id="RZN60120.1"/>
    </source>
</evidence>
<dbReference type="PROSITE" id="PS50850">
    <property type="entry name" value="MFS"/>
    <property type="match status" value="1"/>
</dbReference>
<dbReference type="InterPro" id="IPR053160">
    <property type="entry name" value="MFS_DHA3_Transporter"/>
</dbReference>
<name>A0A3R9QFB0_9CREN</name>
<evidence type="ECO:0000256" key="1">
    <source>
        <dbReference type="SAM" id="Phobius"/>
    </source>
</evidence>
<dbReference type="GO" id="GO:0022857">
    <property type="term" value="F:transmembrane transporter activity"/>
    <property type="evidence" value="ECO:0007669"/>
    <property type="project" value="InterPro"/>
</dbReference>
<feature type="transmembrane region" description="Helical" evidence="1">
    <location>
        <begin position="41"/>
        <end position="60"/>
    </location>
</feature>
<accession>A0A3R9QFB0</accession>
<feature type="transmembrane region" description="Helical" evidence="1">
    <location>
        <begin position="207"/>
        <end position="228"/>
    </location>
</feature>
<proteinExistence type="predicted"/>
<dbReference type="OrthoDB" id="85689at2157"/>
<dbReference type="RefSeq" id="WP_125671312.1">
    <property type="nucleotide sequence ID" value="NZ_RCOS01000080.1"/>
</dbReference>
<keyword evidence="5" id="KW-1185">Reference proteome</keyword>
<dbReference type="Proteomes" id="UP000316217">
    <property type="component" value="Unassembled WGS sequence"/>
</dbReference>
<organism evidence="3 5">
    <name type="scientific">Candidatus Methanodesulfokora washburnensis</name>
    <dbReference type="NCBI Taxonomy" id="2478471"/>
    <lineage>
        <taxon>Archaea</taxon>
        <taxon>Thermoproteota</taxon>
        <taxon>Candidatus Korarchaeia</taxon>
        <taxon>Candidatus Korarchaeia incertae sedis</taxon>
        <taxon>Candidatus Methanodesulfokora</taxon>
    </lineage>
</organism>
<feature type="transmembrane region" description="Helical" evidence="1">
    <location>
        <begin position="336"/>
        <end position="355"/>
    </location>
</feature>
<feature type="transmembrane region" description="Helical" evidence="1">
    <location>
        <begin position="300"/>
        <end position="324"/>
    </location>
</feature>
<dbReference type="SUPFAM" id="SSF103473">
    <property type="entry name" value="MFS general substrate transporter"/>
    <property type="match status" value="1"/>
</dbReference>
<dbReference type="Pfam" id="PF07690">
    <property type="entry name" value="MFS_1"/>
    <property type="match status" value="1"/>
</dbReference>
<dbReference type="PANTHER" id="PTHR23530:SF1">
    <property type="entry name" value="PERMEASE, MAJOR FACILITATOR SUPERFAMILY-RELATED"/>
    <property type="match status" value="1"/>
</dbReference>
<evidence type="ECO:0000313" key="3">
    <source>
        <dbReference type="EMBL" id="RSN75098.1"/>
    </source>
</evidence>
<feature type="transmembrane region" description="Helical" evidence="1">
    <location>
        <begin position="367"/>
        <end position="389"/>
    </location>
</feature>
<feature type="transmembrane region" description="Helical" evidence="1">
    <location>
        <begin position="95"/>
        <end position="120"/>
    </location>
</feature>
<feature type="transmembrane region" description="Helical" evidence="1">
    <location>
        <begin position="12"/>
        <end position="35"/>
    </location>
</feature>
<reference evidence="3 5" key="1">
    <citation type="submission" date="2018-10" db="EMBL/GenBank/DDBJ databases">
        <title>Co-occurring genomic capacity for anaerobic methane metabolism and dissimilatory sulfite reduction discovered in the Korarchaeota.</title>
        <authorList>
            <person name="Mckay L.J."/>
            <person name="Dlakic M."/>
            <person name="Fields M.W."/>
            <person name="Delmont T.O."/>
            <person name="Eren A.M."/>
            <person name="Jay Z.J."/>
            <person name="Klingelsmith K.B."/>
            <person name="Rusch D.B."/>
            <person name="Inskeep W.P."/>
        </authorList>
    </citation>
    <scope>NUCLEOTIDE SEQUENCE [LARGE SCALE GENOMIC DNA]</scope>
    <source>
        <strain evidence="3 5">MDKW</strain>
    </source>
</reference>
<keyword evidence="1" id="KW-1133">Transmembrane helix</keyword>